<dbReference type="SUPFAM" id="SSF46955">
    <property type="entry name" value="Putative DNA-binding domain"/>
    <property type="match status" value="1"/>
</dbReference>
<organism evidence="1">
    <name type="scientific">marine metagenome</name>
    <dbReference type="NCBI Taxonomy" id="408172"/>
    <lineage>
        <taxon>unclassified sequences</taxon>
        <taxon>metagenomes</taxon>
        <taxon>ecological metagenomes</taxon>
    </lineage>
</organism>
<reference evidence="1" key="1">
    <citation type="submission" date="2018-05" db="EMBL/GenBank/DDBJ databases">
        <authorList>
            <person name="Lanie J.A."/>
            <person name="Ng W.-L."/>
            <person name="Kazmierczak K.M."/>
            <person name="Andrzejewski T.M."/>
            <person name="Davidsen T.M."/>
            <person name="Wayne K.J."/>
            <person name="Tettelin H."/>
            <person name="Glass J.I."/>
            <person name="Rusch D."/>
            <person name="Podicherti R."/>
            <person name="Tsui H.-C.T."/>
            <person name="Winkler M.E."/>
        </authorList>
    </citation>
    <scope>NUCLEOTIDE SEQUENCE</scope>
</reference>
<dbReference type="EMBL" id="UINC01001184">
    <property type="protein sequence ID" value="SUZ73635.1"/>
    <property type="molecule type" value="Genomic_DNA"/>
</dbReference>
<protein>
    <recommendedName>
        <fullName evidence="2">Helix-turn-helix domain-containing protein</fullName>
    </recommendedName>
</protein>
<gene>
    <name evidence="1" type="ORF">METZ01_LOCUS26489</name>
</gene>
<name>A0A381Q2R9_9ZZZZ</name>
<evidence type="ECO:0000313" key="1">
    <source>
        <dbReference type="EMBL" id="SUZ73635.1"/>
    </source>
</evidence>
<dbReference type="AlphaFoldDB" id="A0A381Q2R9"/>
<evidence type="ECO:0008006" key="2">
    <source>
        <dbReference type="Google" id="ProtNLM"/>
    </source>
</evidence>
<proteinExistence type="predicted"/>
<dbReference type="InterPro" id="IPR009061">
    <property type="entry name" value="DNA-bd_dom_put_sf"/>
</dbReference>
<accession>A0A381Q2R9</accession>
<sequence>MSKKWVDLDQVYFPVGVSSLYYEGRRVLKRDIQIDRNFREIMCTDYDVKKLPDHIEYLPRKKAAEYLNLSESTLTRYHLDGKLKWITRRNRTPIYNREELDAYKKKGSKLN</sequence>